<name>A0A1L7XTK9_9HELO</name>
<dbReference type="AlphaFoldDB" id="A0A1L7XTK9"/>
<dbReference type="InterPro" id="IPR036188">
    <property type="entry name" value="FAD/NAD-bd_sf"/>
</dbReference>
<protein>
    <submittedName>
        <fullName evidence="7">Related to 2-polyprenyl-6-methoxyphenol hydroxylase and related FAD-dependent oxidoreductases</fullName>
    </submittedName>
</protein>
<evidence type="ECO:0000256" key="3">
    <source>
        <dbReference type="ARBA" id="ARBA00022827"/>
    </source>
</evidence>
<keyword evidence="8" id="KW-1185">Reference proteome</keyword>
<dbReference type="Pfam" id="PF07976">
    <property type="entry name" value="Phe_hydrox_dim"/>
    <property type="match status" value="1"/>
</dbReference>
<dbReference type="Gene3D" id="3.30.9.10">
    <property type="entry name" value="D-Amino Acid Oxidase, subunit A, domain 2"/>
    <property type="match status" value="1"/>
</dbReference>
<keyword evidence="2" id="KW-0285">Flavoprotein</keyword>
<dbReference type="InterPro" id="IPR038220">
    <property type="entry name" value="PHOX_C_sf"/>
</dbReference>
<feature type="domain" description="FAD-binding" evidence="5">
    <location>
        <begin position="8"/>
        <end position="362"/>
    </location>
</feature>
<dbReference type="GO" id="GO:0071949">
    <property type="term" value="F:FAD binding"/>
    <property type="evidence" value="ECO:0007669"/>
    <property type="project" value="InterPro"/>
</dbReference>
<dbReference type="PANTHER" id="PTHR43004:SF5">
    <property type="entry name" value="FAD-BINDING DOMAIN-CONTAINING PROTEIN"/>
    <property type="match status" value="1"/>
</dbReference>
<gene>
    <name evidence="7" type="ORF">PAC_18234</name>
</gene>
<evidence type="ECO:0000256" key="1">
    <source>
        <dbReference type="ARBA" id="ARBA00007801"/>
    </source>
</evidence>
<dbReference type="GO" id="GO:0016709">
    <property type="term" value="F:oxidoreductase activity, acting on paired donors, with incorporation or reduction of molecular oxygen, NAD(P)H as one donor, and incorporation of one atom of oxygen"/>
    <property type="evidence" value="ECO:0007669"/>
    <property type="project" value="UniProtKB-ARBA"/>
</dbReference>
<dbReference type="InterPro" id="IPR036249">
    <property type="entry name" value="Thioredoxin-like_sf"/>
</dbReference>
<keyword evidence="4" id="KW-0560">Oxidoreductase</keyword>
<dbReference type="SUPFAM" id="SSF51905">
    <property type="entry name" value="FAD/NAD(P)-binding domain"/>
    <property type="match status" value="1"/>
</dbReference>
<evidence type="ECO:0000313" key="7">
    <source>
        <dbReference type="EMBL" id="CZR68335.1"/>
    </source>
</evidence>
<evidence type="ECO:0000259" key="5">
    <source>
        <dbReference type="Pfam" id="PF01494"/>
    </source>
</evidence>
<dbReference type="InterPro" id="IPR002938">
    <property type="entry name" value="FAD-bd"/>
</dbReference>
<evidence type="ECO:0000259" key="6">
    <source>
        <dbReference type="Pfam" id="PF07976"/>
    </source>
</evidence>
<dbReference type="PANTHER" id="PTHR43004">
    <property type="entry name" value="TRK SYSTEM POTASSIUM UPTAKE PROTEIN"/>
    <property type="match status" value="1"/>
</dbReference>
<comment type="similarity">
    <text evidence="1">Belongs to the PheA/TfdB FAD monooxygenase family.</text>
</comment>
<dbReference type="OrthoDB" id="1716816at2759"/>
<dbReference type="Gene3D" id="3.50.50.60">
    <property type="entry name" value="FAD/NAD(P)-binding domain"/>
    <property type="match status" value="1"/>
</dbReference>
<evidence type="ECO:0000313" key="8">
    <source>
        <dbReference type="Proteomes" id="UP000184330"/>
    </source>
</evidence>
<dbReference type="InterPro" id="IPR012941">
    <property type="entry name" value="Phe_hydrox_C_dim_dom"/>
</dbReference>
<dbReference type="SUPFAM" id="SSF54373">
    <property type="entry name" value="FAD-linked reductases, C-terminal domain"/>
    <property type="match status" value="1"/>
</dbReference>
<sequence>MSSELGSTDVLIIGGGPVGLLTAYALQRMNISTCIVEPLDKNNMPMYGRACTLFPRTLEMLDQLELLDEFNQVGLIGRSNVNYDKNGQRVTNRGWQHLLSNMHGTFLDYFLNIRLKYSERLIQDAYEQNGGKVLVGWELREFSLDSKTAEVSAVVGAVGSKEVRTLRSKYIIGADGGRSKLRHLSGIPFIADNTTYRWVRIDGVVKTDMPDSRIGVASIESPTHGNVLWVPLDHCRTRIGFALSAEMYEKYGEHLTEAQAVEEAIASVAPFSLEFETVDWFTLYNIQQGVAENYIRDNCVILAGDACHTHSSGTAQGMNTGVHDAVNLAWKLGGILRGWYKKDVLQTYEEERRPIAQELIRQDKDFSTLISGDIPDQYKGTHLTPDALLAQVGKDYAQFVVGLGIHYEENMLNLDANAGTMIAGWRAPDVLVLAPGSRVPVRLQTITPNTGSFWVIVFTGEPLLTGTKLRALRSYLDSSESFTRKAHPDAVKFLTVIEGMKAQGEESLGVKSFGKVYYDPENSAHSKYGFTSGNGGIAVVRPDGIFAFATMLDKGNEIGNYFLRFIEVIAQL</sequence>
<dbReference type="Pfam" id="PF01494">
    <property type="entry name" value="FAD_binding_3"/>
    <property type="match status" value="1"/>
</dbReference>
<feature type="domain" description="Phenol hydroxylase-like C-terminal dimerisation" evidence="6">
    <location>
        <begin position="405"/>
        <end position="566"/>
    </location>
</feature>
<reference evidence="7 8" key="1">
    <citation type="submission" date="2016-03" db="EMBL/GenBank/DDBJ databases">
        <authorList>
            <person name="Ploux O."/>
        </authorList>
    </citation>
    <scope>NUCLEOTIDE SEQUENCE [LARGE SCALE GENOMIC DNA]</scope>
    <source>
        <strain evidence="7 8">UAMH 11012</strain>
    </source>
</reference>
<accession>A0A1L7XTK9</accession>
<dbReference type="Gene3D" id="3.40.30.20">
    <property type="match status" value="1"/>
</dbReference>
<evidence type="ECO:0000256" key="4">
    <source>
        <dbReference type="ARBA" id="ARBA00023002"/>
    </source>
</evidence>
<dbReference type="PRINTS" id="PR00420">
    <property type="entry name" value="RNGMNOXGNASE"/>
</dbReference>
<proteinExistence type="inferred from homology"/>
<keyword evidence="3" id="KW-0274">FAD</keyword>
<dbReference type="InterPro" id="IPR050641">
    <property type="entry name" value="RIFMO-like"/>
</dbReference>
<evidence type="ECO:0000256" key="2">
    <source>
        <dbReference type="ARBA" id="ARBA00022630"/>
    </source>
</evidence>
<dbReference type="SUPFAM" id="SSF52833">
    <property type="entry name" value="Thioredoxin-like"/>
    <property type="match status" value="1"/>
</dbReference>
<dbReference type="STRING" id="576137.A0A1L7XTK9"/>
<dbReference type="EMBL" id="FJOG01000053">
    <property type="protein sequence ID" value="CZR68335.1"/>
    <property type="molecule type" value="Genomic_DNA"/>
</dbReference>
<organism evidence="7 8">
    <name type="scientific">Phialocephala subalpina</name>
    <dbReference type="NCBI Taxonomy" id="576137"/>
    <lineage>
        <taxon>Eukaryota</taxon>
        <taxon>Fungi</taxon>
        <taxon>Dikarya</taxon>
        <taxon>Ascomycota</taxon>
        <taxon>Pezizomycotina</taxon>
        <taxon>Leotiomycetes</taxon>
        <taxon>Helotiales</taxon>
        <taxon>Mollisiaceae</taxon>
        <taxon>Phialocephala</taxon>
        <taxon>Phialocephala fortinii species complex</taxon>
    </lineage>
</organism>
<dbReference type="Proteomes" id="UP000184330">
    <property type="component" value="Unassembled WGS sequence"/>
</dbReference>